<dbReference type="AlphaFoldDB" id="A0A645J249"/>
<dbReference type="EMBL" id="VSSQ01129128">
    <property type="protein sequence ID" value="MPN57526.1"/>
    <property type="molecule type" value="Genomic_DNA"/>
</dbReference>
<protein>
    <submittedName>
        <fullName evidence="1">Uncharacterized protein</fullName>
    </submittedName>
</protein>
<gene>
    <name evidence="1" type="ORF">SDC9_205220</name>
</gene>
<organism evidence="1">
    <name type="scientific">bioreactor metagenome</name>
    <dbReference type="NCBI Taxonomy" id="1076179"/>
    <lineage>
        <taxon>unclassified sequences</taxon>
        <taxon>metagenomes</taxon>
        <taxon>ecological metagenomes</taxon>
    </lineage>
</organism>
<comment type="caution">
    <text evidence="1">The sequence shown here is derived from an EMBL/GenBank/DDBJ whole genome shotgun (WGS) entry which is preliminary data.</text>
</comment>
<evidence type="ECO:0000313" key="1">
    <source>
        <dbReference type="EMBL" id="MPN57526.1"/>
    </source>
</evidence>
<reference evidence="1" key="1">
    <citation type="submission" date="2019-08" db="EMBL/GenBank/DDBJ databases">
        <authorList>
            <person name="Kucharzyk K."/>
            <person name="Murdoch R.W."/>
            <person name="Higgins S."/>
            <person name="Loffler F."/>
        </authorList>
    </citation>
    <scope>NUCLEOTIDE SEQUENCE</scope>
</reference>
<proteinExistence type="predicted"/>
<name>A0A645J249_9ZZZZ</name>
<accession>A0A645J249</accession>
<sequence length="59" mass="6791">MLSNLLDSTLLSFIDIEYIPKETKNTMKKVVKLLLKLLTSFFMLIPPSNLIKLKKSHVT</sequence>